<gene>
    <name evidence="2" type="ORF">DEJ50_20865</name>
</gene>
<dbReference type="SUPFAM" id="SSF56601">
    <property type="entry name" value="beta-lactamase/transpeptidase-like"/>
    <property type="match status" value="1"/>
</dbReference>
<evidence type="ECO:0000313" key="2">
    <source>
        <dbReference type="EMBL" id="QES49908.1"/>
    </source>
</evidence>
<name>A0A5P2D756_STRVZ</name>
<organism evidence="2 3">
    <name type="scientific">Streptomyces venezuelae</name>
    <dbReference type="NCBI Taxonomy" id="54571"/>
    <lineage>
        <taxon>Bacteria</taxon>
        <taxon>Bacillati</taxon>
        <taxon>Actinomycetota</taxon>
        <taxon>Actinomycetes</taxon>
        <taxon>Kitasatosporales</taxon>
        <taxon>Streptomycetaceae</taxon>
        <taxon>Streptomyces</taxon>
    </lineage>
</organism>
<dbReference type="GO" id="GO:0016787">
    <property type="term" value="F:hydrolase activity"/>
    <property type="evidence" value="ECO:0007669"/>
    <property type="project" value="UniProtKB-KW"/>
</dbReference>
<dbReference type="InterPro" id="IPR012338">
    <property type="entry name" value="Beta-lactam/transpept-like"/>
</dbReference>
<keyword evidence="2" id="KW-0378">Hydrolase</keyword>
<dbReference type="AlphaFoldDB" id="A0A5P2D756"/>
<accession>A0A5P2D756</accession>
<dbReference type="Gene3D" id="3.40.710.10">
    <property type="entry name" value="DD-peptidase/beta-lactamase superfamily"/>
    <property type="match status" value="1"/>
</dbReference>
<reference evidence="2 3" key="1">
    <citation type="submission" date="2018-05" db="EMBL/GenBank/DDBJ databases">
        <title>Streptomyces venezuelae.</title>
        <authorList>
            <person name="Kim W."/>
            <person name="Lee N."/>
            <person name="Cho B.-K."/>
        </authorList>
    </citation>
    <scope>NUCLEOTIDE SEQUENCE [LARGE SCALE GENOMIC DNA]</scope>
    <source>
        <strain evidence="2 3">ATCC 21782</strain>
    </source>
</reference>
<dbReference type="OrthoDB" id="3422781at2"/>
<evidence type="ECO:0000313" key="3">
    <source>
        <dbReference type="Proteomes" id="UP000325211"/>
    </source>
</evidence>
<sequence>MHTGATGSAGGADGTGVNGTVAAGWEPVREEFASFIAGEAHSPESQLVVVHRGRRVVDLWAGEDTDGDTLSGVYSITKGAAHLVVALLAQEGVLDLDRPVVEYWPEFTGAGKELLTVRQLTAHGSGLINTPEGFSIEELADDALVAARLAGQQPYWTPGTGYGYHGFVIGALTGEVVRRASGKSLQEVYEERIRAPYGLDLYLGLPDGLRDRWKPVLAGVPTPEGEAAMAARPAPPELLPIAFNLHRTPPMDIVEYGNHPAVIAQGPGAAGGMGSARGVAGLYAAALDGLLKPETLADVARLHTPGTDLVTGETDHFGLGFETQPPVGPQAFGHSGAAGGQAFADPVTGIAYAYTRRRFCFPVQNNAPENLRFTAAALRVARETGQAG</sequence>
<evidence type="ECO:0000259" key="1">
    <source>
        <dbReference type="Pfam" id="PF00144"/>
    </source>
</evidence>
<dbReference type="PANTHER" id="PTHR43319:SF3">
    <property type="entry name" value="BETA-LACTAMASE-RELATED DOMAIN-CONTAINING PROTEIN"/>
    <property type="match status" value="1"/>
</dbReference>
<dbReference type="EMBL" id="CP029190">
    <property type="protein sequence ID" value="QES49908.1"/>
    <property type="molecule type" value="Genomic_DNA"/>
</dbReference>
<dbReference type="InterPro" id="IPR001466">
    <property type="entry name" value="Beta-lactam-related"/>
</dbReference>
<dbReference type="InterPro" id="IPR052907">
    <property type="entry name" value="Beta-lactamase/esterase"/>
</dbReference>
<dbReference type="Proteomes" id="UP000325211">
    <property type="component" value="Chromosome"/>
</dbReference>
<feature type="domain" description="Beta-lactamase-related" evidence="1">
    <location>
        <begin position="40"/>
        <end position="354"/>
    </location>
</feature>
<proteinExistence type="predicted"/>
<protein>
    <submittedName>
        <fullName evidence="2">EstA family serine hydrolase</fullName>
    </submittedName>
</protein>
<dbReference type="Pfam" id="PF00144">
    <property type="entry name" value="Beta-lactamase"/>
    <property type="match status" value="1"/>
</dbReference>
<dbReference type="PANTHER" id="PTHR43319">
    <property type="entry name" value="BETA-LACTAMASE-RELATED"/>
    <property type="match status" value="1"/>
</dbReference>